<proteinExistence type="inferred from homology"/>
<dbReference type="Gene3D" id="3.60.20.10">
    <property type="entry name" value="Glutamine Phosphoribosylpyrophosphate, subunit 1, domain 1"/>
    <property type="match status" value="1"/>
</dbReference>
<dbReference type="PANTHER" id="PTHR32194">
    <property type="entry name" value="METALLOPROTEASE TLDD"/>
    <property type="match status" value="1"/>
</dbReference>
<comment type="subunit">
    <text evidence="4">Component of the proteasome complex.</text>
</comment>
<keyword evidence="3 4" id="KW-0539">Nucleus</keyword>
<reference evidence="5 6" key="1">
    <citation type="journal article" date="2015" name="Sci. Rep.">
        <title>Genome of the facultative scuticociliatosis pathogen Pseudocohnilembus persalinus provides insight into its virulence through horizontal gene transfer.</title>
        <authorList>
            <person name="Xiong J."/>
            <person name="Wang G."/>
            <person name="Cheng J."/>
            <person name="Tian M."/>
            <person name="Pan X."/>
            <person name="Warren A."/>
            <person name="Jiang C."/>
            <person name="Yuan D."/>
            <person name="Miao W."/>
        </authorList>
    </citation>
    <scope>NUCLEOTIDE SEQUENCE [LARGE SCALE GENOMIC DNA]</scope>
    <source>
        <strain evidence="5">36N120E</strain>
    </source>
</reference>
<dbReference type="GO" id="GO:0005634">
    <property type="term" value="C:nucleus"/>
    <property type="evidence" value="ECO:0007669"/>
    <property type="project" value="UniProtKB-SubCell"/>
</dbReference>
<dbReference type="GO" id="GO:0005737">
    <property type="term" value="C:cytoplasm"/>
    <property type="evidence" value="ECO:0007669"/>
    <property type="project" value="UniProtKB-SubCell"/>
</dbReference>
<comment type="similarity">
    <text evidence="4">Belongs to the peptidase T1B family.</text>
</comment>
<dbReference type="FunFam" id="3.60.20.10:FF:000027">
    <property type="entry name" value="Proteasome subunit beta type-6"/>
    <property type="match status" value="1"/>
</dbReference>
<dbReference type="Proteomes" id="UP000054937">
    <property type="component" value="Unassembled WGS sequence"/>
</dbReference>
<dbReference type="InterPro" id="IPR023333">
    <property type="entry name" value="Proteasome_suB-type"/>
</dbReference>
<name>A0A0V0R5U8_PSEPJ</name>
<comment type="subcellular location">
    <subcellularLocation>
        <location evidence="4">Cytoplasm</location>
    </subcellularLocation>
    <subcellularLocation>
        <location evidence="4">Nucleus</location>
    </subcellularLocation>
</comment>
<comment type="function">
    <text evidence="4">Component of the proteasome, a multicatalytic proteinase complex which is characterized by its ability to cleave peptides with Arg, Phe, Tyr, Leu, and Glu adjacent to the leaving group at neutral or slightly basic pH. The proteasome has an ATP-dependent proteolytic activity.</text>
</comment>
<dbReference type="SUPFAM" id="SSF56235">
    <property type="entry name" value="N-terminal nucleophile aminohydrolases (Ntn hydrolases)"/>
    <property type="match status" value="1"/>
</dbReference>
<dbReference type="Pfam" id="PF00227">
    <property type="entry name" value="Proteasome"/>
    <property type="match status" value="1"/>
</dbReference>
<dbReference type="InterPro" id="IPR001353">
    <property type="entry name" value="Proteasome_sua/b"/>
</dbReference>
<accession>A0A0V0R5U8</accession>
<dbReference type="OrthoDB" id="268479at2759"/>
<dbReference type="AlphaFoldDB" id="A0A0V0R5U8"/>
<evidence type="ECO:0000256" key="4">
    <source>
        <dbReference type="RuleBase" id="RU004203"/>
    </source>
</evidence>
<gene>
    <name evidence="5" type="ORF">PPERSA_05277</name>
</gene>
<dbReference type="InterPro" id="IPR016050">
    <property type="entry name" value="Proteasome_bsu_CS"/>
</dbReference>
<dbReference type="FunCoup" id="A0A0V0R5U8">
    <property type="interactions" value="580"/>
</dbReference>
<dbReference type="PANTHER" id="PTHR32194:SF2">
    <property type="entry name" value="PROTEASOME SUBUNIT BETA TYPE-1"/>
    <property type="match status" value="1"/>
</dbReference>
<dbReference type="OMA" id="CSGCWCD"/>
<keyword evidence="6" id="KW-1185">Reference proteome</keyword>
<evidence type="ECO:0000313" key="5">
    <source>
        <dbReference type="EMBL" id="KRX09885.1"/>
    </source>
</evidence>
<keyword evidence="1 4" id="KW-0963">Cytoplasm</keyword>
<organism evidence="5 6">
    <name type="scientific">Pseudocohnilembus persalinus</name>
    <name type="common">Ciliate</name>
    <dbReference type="NCBI Taxonomy" id="266149"/>
    <lineage>
        <taxon>Eukaryota</taxon>
        <taxon>Sar</taxon>
        <taxon>Alveolata</taxon>
        <taxon>Ciliophora</taxon>
        <taxon>Intramacronucleata</taxon>
        <taxon>Oligohymenophorea</taxon>
        <taxon>Scuticociliatia</taxon>
        <taxon>Philasterida</taxon>
        <taxon>Pseudocohnilembidae</taxon>
        <taxon>Pseudocohnilembus</taxon>
    </lineage>
</organism>
<dbReference type="InterPro" id="IPR029055">
    <property type="entry name" value="Ntn_hydrolases_N"/>
</dbReference>
<evidence type="ECO:0000256" key="2">
    <source>
        <dbReference type="ARBA" id="ARBA00022942"/>
    </source>
</evidence>
<dbReference type="PROSITE" id="PS51476">
    <property type="entry name" value="PROTEASOME_BETA_2"/>
    <property type="match status" value="1"/>
</dbReference>
<keyword evidence="2 4" id="KW-0647">Proteasome</keyword>
<dbReference type="GO" id="GO:0051603">
    <property type="term" value="P:proteolysis involved in protein catabolic process"/>
    <property type="evidence" value="ECO:0007669"/>
    <property type="project" value="InterPro"/>
</dbReference>
<dbReference type="EMBL" id="LDAU01000042">
    <property type="protein sequence ID" value="KRX09885.1"/>
    <property type="molecule type" value="Genomic_DNA"/>
</dbReference>
<sequence>MENILAQQSFDNKNHLNHKTVTLEESIKEHRQPQWNPYCNNEGTICAIGGKGFLIIGADTRLSSGYSIVSRNSSKIQKLTNDTYLATSGMHADFKALCQNLDVRLKMYEFDNGRAPSTKSCASLLARTLYQKRFFPYYTFNALCGFDSEGNGTTYGYDAVGSYDTKSYVVLGSASQLIIPVLDCQIESYNKLNSTFEKSKEQVEKLIIDVFNSATERDIYTGDSLELIIIEQGKEPQTKIVKLRHD</sequence>
<comment type="caution">
    <text evidence="5">The sequence shown here is derived from an EMBL/GenBank/DDBJ whole genome shotgun (WGS) entry which is preliminary data.</text>
</comment>
<evidence type="ECO:0000256" key="1">
    <source>
        <dbReference type="ARBA" id="ARBA00022490"/>
    </source>
</evidence>
<evidence type="ECO:0000256" key="3">
    <source>
        <dbReference type="ARBA" id="ARBA00023242"/>
    </source>
</evidence>
<dbReference type="InParanoid" id="A0A0V0R5U8"/>
<dbReference type="PROSITE" id="PS00854">
    <property type="entry name" value="PROTEASOME_BETA_1"/>
    <property type="match status" value="1"/>
</dbReference>
<protein>
    <recommendedName>
        <fullName evidence="4">Proteasome subunit beta</fullName>
    </recommendedName>
</protein>
<dbReference type="GO" id="GO:0005839">
    <property type="term" value="C:proteasome core complex"/>
    <property type="evidence" value="ECO:0007669"/>
    <property type="project" value="InterPro"/>
</dbReference>
<evidence type="ECO:0000313" key="6">
    <source>
        <dbReference type="Proteomes" id="UP000054937"/>
    </source>
</evidence>